<proteinExistence type="predicted"/>
<reference evidence="4 5" key="1">
    <citation type="submission" date="2019-12" db="EMBL/GenBank/DDBJ databases">
        <authorList>
            <person name="Alioto T."/>
            <person name="Alioto T."/>
            <person name="Gomez Garrido J."/>
        </authorList>
    </citation>
    <scope>NUCLEOTIDE SEQUENCE [LARGE SCALE GENOMIC DNA]</scope>
</reference>
<evidence type="ECO:0000259" key="3">
    <source>
        <dbReference type="SMART" id="SM00856"/>
    </source>
</evidence>
<dbReference type="PANTHER" id="PTHR31080:SF64">
    <property type="entry name" value="PLANT INVERTASE_PECTIN METHYLESTERASE INHIBITOR SUPERFAMILY PROTEIN"/>
    <property type="match status" value="1"/>
</dbReference>
<dbReference type="AlphaFoldDB" id="A0A8S0RFJ5"/>
<keyword evidence="1 2" id="KW-0732">Signal</keyword>
<dbReference type="InterPro" id="IPR035513">
    <property type="entry name" value="Invertase/methylesterase_inhib"/>
</dbReference>
<dbReference type="OrthoDB" id="1430376at2759"/>
<dbReference type="Gramene" id="OE9A086600T1">
    <property type="protein sequence ID" value="OE9A086600C1"/>
    <property type="gene ID" value="OE9A086600"/>
</dbReference>
<protein>
    <submittedName>
        <fullName evidence="4">21 kDa -like</fullName>
    </submittedName>
</protein>
<dbReference type="GO" id="GO:0004857">
    <property type="term" value="F:enzyme inhibitor activity"/>
    <property type="evidence" value="ECO:0007669"/>
    <property type="project" value="InterPro"/>
</dbReference>
<name>A0A8S0RFJ5_OLEEU</name>
<dbReference type="InterPro" id="IPR051955">
    <property type="entry name" value="PME_Inhibitor"/>
</dbReference>
<dbReference type="InterPro" id="IPR006501">
    <property type="entry name" value="Pectinesterase_inhib_dom"/>
</dbReference>
<evidence type="ECO:0000313" key="4">
    <source>
        <dbReference type="EMBL" id="CAA2978018.1"/>
    </source>
</evidence>
<evidence type="ECO:0000256" key="1">
    <source>
        <dbReference type="ARBA" id="ARBA00022729"/>
    </source>
</evidence>
<dbReference type="Pfam" id="PF04043">
    <property type="entry name" value="PMEI"/>
    <property type="match status" value="1"/>
</dbReference>
<gene>
    <name evidence="4" type="ORF">OLEA9_A086600</name>
</gene>
<accession>A0A8S0RFJ5</accession>
<dbReference type="CDD" id="cd15798">
    <property type="entry name" value="PMEI-like_3"/>
    <property type="match status" value="1"/>
</dbReference>
<dbReference type="EMBL" id="CACTIH010003615">
    <property type="protein sequence ID" value="CAA2978018.1"/>
    <property type="molecule type" value="Genomic_DNA"/>
</dbReference>
<feature type="chain" id="PRO_5035949019" evidence="2">
    <location>
        <begin position="27"/>
        <end position="227"/>
    </location>
</feature>
<dbReference type="SUPFAM" id="SSF101148">
    <property type="entry name" value="Plant invertase/pectin methylesterase inhibitor"/>
    <property type="match status" value="1"/>
</dbReference>
<evidence type="ECO:0000313" key="5">
    <source>
        <dbReference type="Proteomes" id="UP000594638"/>
    </source>
</evidence>
<dbReference type="NCBIfam" id="TIGR01614">
    <property type="entry name" value="PME_inhib"/>
    <property type="match status" value="1"/>
</dbReference>
<dbReference type="SMART" id="SM00856">
    <property type="entry name" value="PMEI"/>
    <property type="match status" value="1"/>
</dbReference>
<dbReference type="Proteomes" id="UP000594638">
    <property type="component" value="Unassembled WGS sequence"/>
</dbReference>
<sequence>MKTLHLVSSLPFLFTTLLFHLQQTPALQYSSSSTATTATVYGQTTTIMQPTSAPAANNTDFIRKSCKTTLYPELCYDSLARYANVVQQDPDQLVRIAVRISLAEAKLMPAYVSNLTHQTEYGAGADPRVANALHDCSTVLRDAIEQIRISLKQLGHLESPGPTFVFQVSNVQTWMSAALTYEETCTDGFSDVPDGPMKSDLCGRVLKLKEMTSNALALVNNYVARTL</sequence>
<dbReference type="Gene3D" id="1.20.140.40">
    <property type="entry name" value="Invertase/pectin methylesterase inhibitor family protein"/>
    <property type="match status" value="1"/>
</dbReference>
<evidence type="ECO:0000256" key="2">
    <source>
        <dbReference type="SAM" id="SignalP"/>
    </source>
</evidence>
<organism evidence="4 5">
    <name type="scientific">Olea europaea subsp. europaea</name>
    <dbReference type="NCBI Taxonomy" id="158383"/>
    <lineage>
        <taxon>Eukaryota</taxon>
        <taxon>Viridiplantae</taxon>
        <taxon>Streptophyta</taxon>
        <taxon>Embryophyta</taxon>
        <taxon>Tracheophyta</taxon>
        <taxon>Spermatophyta</taxon>
        <taxon>Magnoliopsida</taxon>
        <taxon>eudicotyledons</taxon>
        <taxon>Gunneridae</taxon>
        <taxon>Pentapetalae</taxon>
        <taxon>asterids</taxon>
        <taxon>lamiids</taxon>
        <taxon>Lamiales</taxon>
        <taxon>Oleaceae</taxon>
        <taxon>Oleeae</taxon>
        <taxon>Olea</taxon>
    </lineage>
</organism>
<keyword evidence="5" id="KW-1185">Reference proteome</keyword>
<feature type="signal peptide" evidence="2">
    <location>
        <begin position="1"/>
        <end position="26"/>
    </location>
</feature>
<feature type="domain" description="Pectinesterase inhibitor" evidence="3">
    <location>
        <begin position="57"/>
        <end position="218"/>
    </location>
</feature>
<dbReference type="PANTHER" id="PTHR31080">
    <property type="entry name" value="PECTINESTERASE INHIBITOR-LIKE"/>
    <property type="match status" value="1"/>
</dbReference>
<comment type="caution">
    <text evidence="4">The sequence shown here is derived from an EMBL/GenBank/DDBJ whole genome shotgun (WGS) entry which is preliminary data.</text>
</comment>